<sequence>MGTALVVVAVNAGCTTAAQAPVAVSTSSSTSPTTTTSVNVYEQQRAAGAQAALDELGTALLAGDTARLDAVIDAAASPAFRAGMHIAAVNLSGGAENPDPLRLKEFRYQLAPTQEAETLLGPSLQSRLDVQGSSDSWVAPVELHYALGGSSTPGIDEPEVVVPTQLVMARYADSWKVVGDARAIGGTAGPTQLWDLPGLAVDDVTTAGGESVVATYPGTGDVATRLPDQLPRAIDAVTRFWGAEWPRRAVVVVTARAEEFEALAHSAADISGAAAATVFTRVDTTAHEAVGQRVILTPGAREFPTPVLGVVLRHELTHVAMRADTSPGAPLWITEGVPEYVGRKGTYTRFADAAPDLAEQVRAGAVPADLPTDGDFAVDTARATVAYQSAWSVAAYVAERFGEHGLKELYMGVAGTGDPARHDAAIETAIGLSRAQLVADWRRWLTEQVR</sequence>
<dbReference type="EMBL" id="BAHC01000102">
    <property type="protein sequence ID" value="GAB90428.1"/>
    <property type="molecule type" value="Genomic_DNA"/>
</dbReference>
<dbReference type="Proteomes" id="UP000008363">
    <property type="component" value="Unassembled WGS sequence"/>
</dbReference>
<evidence type="ECO:0000313" key="2">
    <source>
        <dbReference type="EMBL" id="GAB90428.1"/>
    </source>
</evidence>
<dbReference type="AlphaFoldDB" id="K6V331"/>
<accession>K6V331</accession>
<dbReference type="OrthoDB" id="5242307at2"/>
<evidence type="ECO:0008006" key="4">
    <source>
        <dbReference type="Google" id="ProtNLM"/>
    </source>
</evidence>
<gene>
    <name evidence="2" type="ORF">GORHZ_102_00550</name>
</gene>
<feature type="chain" id="PRO_5003898892" description="Peptidase MA-like domain-containing protein" evidence="1">
    <location>
        <begin position="21"/>
        <end position="450"/>
    </location>
</feature>
<dbReference type="STRING" id="1108045.GORHZ_102_00550"/>
<dbReference type="eggNOG" id="COG0308">
    <property type="taxonomic scope" value="Bacteria"/>
</dbReference>
<evidence type="ECO:0000256" key="1">
    <source>
        <dbReference type="SAM" id="SignalP"/>
    </source>
</evidence>
<name>K6V331_9ACTN</name>
<evidence type="ECO:0000313" key="3">
    <source>
        <dbReference type="Proteomes" id="UP000008363"/>
    </source>
</evidence>
<keyword evidence="1" id="KW-0732">Signal</keyword>
<proteinExistence type="predicted"/>
<comment type="caution">
    <text evidence="2">The sequence shown here is derived from an EMBL/GenBank/DDBJ whole genome shotgun (WGS) entry which is preliminary data.</text>
</comment>
<dbReference type="RefSeq" id="WP_006333207.1">
    <property type="nucleotide sequence ID" value="NZ_BAHC01000102.1"/>
</dbReference>
<organism evidence="2 3">
    <name type="scientific">Gordonia rhizosphera NBRC 16068</name>
    <dbReference type="NCBI Taxonomy" id="1108045"/>
    <lineage>
        <taxon>Bacteria</taxon>
        <taxon>Bacillati</taxon>
        <taxon>Actinomycetota</taxon>
        <taxon>Actinomycetes</taxon>
        <taxon>Mycobacteriales</taxon>
        <taxon>Gordoniaceae</taxon>
        <taxon>Gordonia</taxon>
    </lineage>
</organism>
<reference evidence="2 3" key="1">
    <citation type="submission" date="2012-08" db="EMBL/GenBank/DDBJ databases">
        <title>Whole genome shotgun sequence of Gordonia rhizosphera NBRC 16068.</title>
        <authorList>
            <person name="Takarada H."/>
            <person name="Isaki S."/>
            <person name="Hosoyama A."/>
            <person name="Tsuchikane K."/>
            <person name="Katsumata H."/>
            <person name="Baba S."/>
            <person name="Ohji S."/>
            <person name="Yamazaki S."/>
            <person name="Fujita N."/>
        </authorList>
    </citation>
    <scope>NUCLEOTIDE SEQUENCE [LARGE SCALE GENOMIC DNA]</scope>
    <source>
        <strain evidence="2 3">NBRC 16068</strain>
    </source>
</reference>
<protein>
    <recommendedName>
        <fullName evidence="4">Peptidase MA-like domain-containing protein</fullName>
    </recommendedName>
</protein>
<feature type="signal peptide" evidence="1">
    <location>
        <begin position="1"/>
        <end position="20"/>
    </location>
</feature>
<keyword evidence="3" id="KW-1185">Reference proteome</keyword>